<dbReference type="NCBIfam" id="TIGR01640">
    <property type="entry name" value="F_box_assoc_1"/>
    <property type="match status" value="1"/>
</dbReference>
<dbReference type="InterPro" id="IPR017451">
    <property type="entry name" value="F-box-assoc_interact_dom"/>
</dbReference>
<keyword evidence="3" id="KW-1185">Reference proteome</keyword>
<dbReference type="PANTHER" id="PTHR31672">
    <property type="entry name" value="BNACNNG10540D PROTEIN"/>
    <property type="match status" value="1"/>
</dbReference>
<dbReference type="InterPro" id="IPR006527">
    <property type="entry name" value="F-box-assoc_dom_typ1"/>
</dbReference>
<dbReference type="InterPro" id="IPR011043">
    <property type="entry name" value="Gal_Oxase/kelch_b-propeller"/>
</dbReference>
<dbReference type="Pfam" id="PF07734">
    <property type="entry name" value="FBA_1"/>
    <property type="match status" value="1"/>
</dbReference>
<dbReference type="InterPro" id="IPR036047">
    <property type="entry name" value="F-box-like_dom_sf"/>
</dbReference>
<dbReference type="CDD" id="cd22157">
    <property type="entry name" value="F-box_AtFBW1-like"/>
    <property type="match status" value="1"/>
</dbReference>
<dbReference type="OrthoDB" id="1376464at2759"/>
<sequence length="386" mass="44774">MMEETTTSTGTLTFTGDDSFQTPRSIPFDLATEILSKLSVKFLLKFSTTCKSWNSLINDPKFIKKHLRISTKRHRLITTTCIPSKKFTVMSYQLHSLPFNSIFNINATTQYEYSPVNHDYHDCLVASCDGIVCFAINQNVAVLWNPSIGKLKILPTLDTPKDGDGDGHTVYGFGYDPFVDNYKVVSVFYYNVYACKTEVSVYSLGTDCWRRIEDFPPLIPYGRQGVFVCGTVNWLAYYDLNENDYYRSYAIVSLDLENETYHEILQPDYGEVVIEKLTLTLMRDCLCVFSHSDSFDDVWLMKEFGNDESWVKLIRIPRFSNRCLYFDNTKILYVFEDDNHVLLLMEEKFKLKWVVYDSKNDIVKCTKFQDFSWAESKVYVESLISP</sequence>
<dbReference type="SUPFAM" id="SSF50965">
    <property type="entry name" value="Galactose oxidase, central domain"/>
    <property type="match status" value="1"/>
</dbReference>
<dbReference type="AlphaFoldDB" id="A0A2Z6MWC7"/>
<evidence type="ECO:0000259" key="1">
    <source>
        <dbReference type="PROSITE" id="PS50181"/>
    </source>
</evidence>
<dbReference type="PROSITE" id="PS50181">
    <property type="entry name" value="FBOX"/>
    <property type="match status" value="1"/>
</dbReference>
<dbReference type="EMBL" id="DF973222">
    <property type="protein sequence ID" value="GAU20920.1"/>
    <property type="molecule type" value="Genomic_DNA"/>
</dbReference>
<dbReference type="Proteomes" id="UP000242715">
    <property type="component" value="Unassembled WGS sequence"/>
</dbReference>
<proteinExistence type="predicted"/>
<gene>
    <name evidence="2" type="ORF">TSUD_24830</name>
</gene>
<evidence type="ECO:0000313" key="3">
    <source>
        <dbReference type="Proteomes" id="UP000242715"/>
    </source>
</evidence>
<protein>
    <recommendedName>
        <fullName evidence="1">F-box domain-containing protein</fullName>
    </recommendedName>
</protein>
<dbReference type="InterPro" id="IPR001810">
    <property type="entry name" value="F-box_dom"/>
</dbReference>
<feature type="domain" description="F-box" evidence="1">
    <location>
        <begin position="20"/>
        <end position="66"/>
    </location>
</feature>
<dbReference type="Pfam" id="PF00646">
    <property type="entry name" value="F-box"/>
    <property type="match status" value="1"/>
</dbReference>
<accession>A0A2Z6MWC7</accession>
<reference evidence="3" key="1">
    <citation type="journal article" date="2017" name="Front. Plant Sci.">
        <title>Climate Clever Clovers: New Paradigm to Reduce the Environmental Footprint of Ruminants by Breeding Low Methanogenic Forages Utilizing Haplotype Variation.</title>
        <authorList>
            <person name="Kaur P."/>
            <person name="Appels R."/>
            <person name="Bayer P.E."/>
            <person name="Keeble-Gagnere G."/>
            <person name="Wang J."/>
            <person name="Hirakawa H."/>
            <person name="Shirasawa K."/>
            <person name="Vercoe P."/>
            <person name="Stefanova K."/>
            <person name="Durmic Z."/>
            <person name="Nichols P."/>
            <person name="Revell C."/>
            <person name="Isobe S.N."/>
            <person name="Edwards D."/>
            <person name="Erskine W."/>
        </authorList>
    </citation>
    <scope>NUCLEOTIDE SEQUENCE [LARGE SCALE GENOMIC DNA]</scope>
    <source>
        <strain evidence="3">cv. Daliak</strain>
    </source>
</reference>
<dbReference type="Gene3D" id="1.20.1280.50">
    <property type="match status" value="1"/>
</dbReference>
<dbReference type="SMART" id="SM00256">
    <property type="entry name" value="FBOX"/>
    <property type="match status" value="1"/>
</dbReference>
<organism evidence="2 3">
    <name type="scientific">Trifolium subterraneum</name>
    <name type="common">Subterranean clover</name>
    <dbReference type="NCBI Taxonomy" id="3900"/>
    <lineage>
        <taxon>Eukaryota</taxon>
        <taxon>Viridiplantae</taxon>
        <taxon>Streptophyta</taxon>
        <taxon>Embryophyta</taxon>
        <taxon>Tracheophyta</taxon>
        <taxon>Spermatophyta</taxon>
        <taxon>Magnoliopsida</taxon>
        <taxon>eudicotyledons</taxon>
        <taxon>Gunneridae</taxon>
        <taxon>Pentapetalae</taxon>
        <taxon>rosids</taxon>
        <taxon>fabids</taxon>
        <taxon>Fabales</taxon>
        <taxon>Fabaceae</taxon>
        <taxon>Papilionoideae</taxon>
        <taxon>50 kb inversion clade</taxon>
        <taxon>NPAAA clade</taxon>
        <taxon>Hologalegina</taxon>
        <taxon>IRL clade</taxon>
        <taxon>Trifolieae</taxon>
        <taxon>Trifolium</taxon>
    </lineage>
</organism>
<dbReference type="InterPro" id="IPR050796">
    <property type="entry name" value="SCF_F-box_component"/>
</dbReference>
<dbReference type="SUPFAM" id="SSF81383">
    <property type="entry name" value="F-box domain"/>
    <property type="match status" value="1"/>
</dbReference>
<name>A0A2Z6MWC7_TRISU</name>
<evidence type="ECO:0000313" key="2">
    <source>
        <dbReference type="EMBL" id="GAU20920.1"/>
    </source>
</evidence>
<dbReference type="PANTHER" id="PTHR31672:SF13">
    <property type="entry name" value="F-BOX PROTEIN CPR30-LIKE"/>
    <property type="match status" value="1"/>
</dbReference>